<proteinExistence type="predicted"/>
<dbReference type="EMBL" id="OX596099">
    <property type="protein sequence ID" value="CAM9690662.1"/>
    <property type="molecule type" value="Genomic_DNA"/>
</dbReference>
<sequence>MHNLRTNSRGVGVSTTGAHLCSCRPSWGNPWMALELLPLILLCAFFIFKKSSNNQGLFQGKCCVRKGFFSERELFFRCCQDPFPPPHPPKRVKTFKVAHTKHRYLKRQEGTAAVIELTLGRMEVL</sequence>
<evidence type="ECO:0000313" key="2">
    <source>
        <dbReference type="Proteomes" id="UP001162501"/>
    </source>
</evidence>
<accession>A0AC59YH99</accession>
<dbReference type="Proteomes" id="UP001162501">
    <property type="component" value="Chromosome 15"/>
</dbReference>
<protein>
    <submittedName>
        <fullName evidence="1">Uncharacterized protein</fullName>
    </submittedName>
</protein>
<gene>
    <name evidence="1" type="ORF">MRATA1EN22A_LOCUS6081</name>
</gene>
<name>A0AC59YH99_RANTA</name>
<reference evidence="1" key="2">
    <citation type="submission" date="2025-03" db="EMBL/GenBank/DDBJ databases">
        <authorList>
            <consortium name="ELIXIR-Norway"/>
            <consortium name="Elixir Norway"/>
        </authorList>
    </citation>
    <scope>NUCLEOTIDE SEQUENCE</scope>
</reference>
<evidence type="ECO:0000313" key="1">
    <source>
        <dbReference type="EMBL" id="CAM9690662.1"/>
    </source>
</evidence>
<organism evidence="1 2">
    <name type="scientific">Rangifer tarandus platyrhynchus</name>
    <name type="common">Svalbard reindeer</name>
    <dbReference type="NCBI Taxonomy" id="3082113"/>
    <lineage>
        <taxon>Eukaryota</taxon>
        <taxon>Metazoa</taxon>
        <taxon>Chordata</taxon>
        <taxon>Craniata</taxon>
        <taxon>Vertebrata</taxon>
        <taxon>Euteleostomi</taxon>
        <taxon>Mammalia</taxon>
        <taxon>Eutheria</taxon>
        <taxon>Laurasiatheria</taxon>
        <taxon>Artiodactyla</taxon>
        <taxon>Ruminantia</taxon>
        <taxon>Pecora</taxon>
        <taxon>Cervidae</taxon>
        <taxon>Odocoileinae</taxon>
        <taxon>Rangifer</taxon>
    </lineage>
</organism>
<reference evidence="1" key="1">
    <citation type="submission" date="2023-05" db="EMBL/GenBank/DDBJ databases">
        <authorList>
            <consortium name="ELIXIR-Norway"/>
        </authorList>
    </citation>
    <scope>NUCLEOTIDE SEQUENCE</scope>
</reference>